<organism evidence="1 2">
    <name type="scientific">Amycolatopsis australiensis</name>
    <dbReference type="NCBI Taxonomy" id="546364"/>
    <lineage>
        <taxon>Bacteria</taxon>
        <taxon>Bacillati</taxon>
        <taxon>Actinomycetota</taxon>
        <taxon>Actinomycetes</taxon>
        <taxon>Pseudonocardiales</taxon>
        <taxon>Pseudonocardiaceae</taxon>
        <taxon>Amycolatopsis</taxon>
    </lineage>
</organism>
<keyword evidence="2" id="KW-1185">Reference proteome</keyword>
<dbReference type="RefSeq" id="WP_177328707.1">
    <property type="nucleotide sequence ID" value="NZ_FPJG01000006.1"/>
</dbReference>
<dbReference type="STRING" id="546364.SAMN04489730_2987"/>
<protein>
    <submittedName>
        <fullName evidence="1">Uncharacterized protein</fullName>
    </submittedName>
</protein>
<name>A0A1K1RBA6_9PSEU</name>
<dbReference type="Proteomes" id="UP000182740">
    <property type="component" value="Unassembled WGS sequence"/>
</dbReference>
<sequence length="50" mass="5374">MSRSPQTVYVPQPQYGAPADTVIAYYDAINRLDFATAWSLGGNRIAGGGR</sequence>
<dbReference type="AlphaFoldDB" id="A0A1K1RBA6"/>
<evidence type="ECO:0000313" key="2">
    <source>
        <dbReference type="Proteomes" id="UP000182740"/>
    </source>
</evidence>
<proteinExistence type="predicted"/>
<dbReference type="EMBL" id="FPJG01000006">
    <property type="protein sequence ID" value="SFW69439.1"/>
    <property type="molecule type" value="Genomic_DNA"/>
</dbReference>
<evidence type="ECO:0000313" key="1">
    <source>
        <dbReference type="EMBL" id="SFW69439.1"/>
    </source>
</evidence>
<reference evidence="2" key="1">
    <citation type="submission" date="2016-11" db="EMBL/GenBank/DDBJ databases">
        <authorList>
            <person name="Varghese N."/>
            <person name="Submissions S."/>
        </authorList>
    </citation>
    <scope>NUCLEOTIDE SEQUENCE [LARGE SCALE GENOMIC DNA]</scope>
    <source>
        <strain evidence="2">DSM 44671</strain>
    </source>
</reference>
<accession>A0A1K1RBA6</accession>
<gene>
    <name evidence="1" type="ORF">SAMN04489730_2987</name>
</gene>